<dbReference type="EC" id="2.7.2.3" evidence="2 7"/>
<dbReference type="PIRSF" id="PIRSF000724">
    <property type="entry name" value="Pgk"/>
    <property type="match status" value="1"/>
</dbReference>
<dbReference type="InterPro" id="IPR015824">
    <property type="entry name" value="Phosphoglycerate_kinase_N"/>
</dbReference>
<dbReference type="InterPro" id="IPR001576">
    <property type="entry name" value="Phosphoglycerate_kinase"/>
</dbReference>
<accession>A0A1F5THI8</accession>
<dbReference type="PRINTS" id="PR00477">
    <property type="entry name" value="PHGLYCKINASE"/>
</dbReference>
<sequence>MSSALWTRYIKLKTVRGEEVFGKRVILRVDFNVAFAKGKVEDEYKIDMTLPTIRLLLKNKCQIVLLSHLGRPEGRRVNAMSLKPVYNILRAKLPGVSMRFFDDEIDLCLTGKIKQSKGKILFLENIRFDRREDENSKSLARLLASMGDAYVNEAFATCHRANASTIGIVNYLPGFAGLHLEKEVHYLSRALNPKKPAMALIGGAKVSTKFKVIKNFLKIYDKVMLGGGLANTFFAAKGYDVGGSLMEKGTLKSAKSLLRSSRLMLPLDVIVTDRKTRRRARYVLVGNDKRLCAKNEEILDVGPATIRAYALEIRQAQTIVWGGPMGFVEIPRFSHGTLALAKLIGARASGRAVGIAGGGETLYAIHLSKMGKYYDFISTGGGAMLEFLEGKKLPGIEVLKHGVNKTI</sequence>
<dbReference type="GO" id="GO:0006096">
    <property type="term" value="P:glycolytic process"/>
    <property type="evidence" value="ECO:0007669"/>
    <property type="project" value="UniProtKB-UniRule"/>
</dbReference>
<protein>
    <recommendedName>
        <fullName evidence="2 7">Phosphoglycerate kinase</fullName>
        <ecNumber evidence="2 7">2.7.2.3</ecNumber>
    </recommendedName>
</protein>
<comment type="pathway">
    <text evidence="7">Carbohydrate degradation; glycolysis; pyruvate from D-glyceraldehyde 3-phosphate: step 2/5.</text>
</comment>
<keyword evidence="7" id="KW-0963">Cytoplasm</keyword>
<evidence type="ECO:0000256" key="5">
    <source>
        <dbReference type="ARBA" id="ARBA00022777"/>
    </source>
</evidence>
<evidence type="ECO:0000256" key="3">
    <source>
        <dbReference type="ARBA" id="ARBA00022679"/>
    </source>
</evidence>
<dbReference type="UniPathway" id="UPA00109">
    <property type="reaction ID" value="UER00185"/>
</dbReference>
<dbReference type="SUPFAM" id="SSF53748">
    <property type="entry name" value="Phosphoglycerate kinase"/>
    <property type="match status" value="1"/>
</dbReference>
<comment type="similarity">
    <text evidence="7 9">Belongs to the phosphoglycerate kinase family.</text>
</comment>
<evidence type="ECO:0000256" key="9">
    <source>
        <dbReference type="RuleBase" id="RU000532"/>
    </source>
</evidence>
<dbReference type="Pfam" id="PF00162">
    <property type="entry name" value="PGK"/>
    <property type="match status" value="1"/>
</dbReference>
<keyword evidence="5 7" id="KW-0418">Kinase</keyword>
<keyword evidence="6 7" id="KW-0067">ATP-binding</keyword>
<comment type="caution">
    <text evidence="7">Lacks conserved residue(s) required for the propagation of feature annotation.</text>
</comment>
<evidence type="ECO:0000256" key="1">
    <source>
        <dbReference type="ARBA" id="ARBA00000642"/>
    </source>
</evidence>
<dbReference type="GO" id="GO:0005524">
    <property type="term" value="F:ATP binding"/>
    <property type="evidence" value="ECO:0007669"/>
    <property type="project" value="UniProtKB-KW"/>
</dbReference>
<name>A0A1F5THI8_9BACT</name>
<dbReference type="GO" id="GO:0006094">
    <property type="term" value="P:gluconeogenesis"/>
    <property type="evidence" value="ECO:0007669"/>
    <property type="project" value="TreeGrafter"/>
</dbReference>
<keyword evidence="3 7" id="KW-0808">Transferase</keyword>
<evidence type="ECO:0000256" key="7">
    <source>
        <dbReference type="HAMAP-Rule" id="MF_00145"/>
    </source>
</evidence>
<dbReference type="GO" id="GO:0005829">
    <property type="term" value="C:cytosol"/>
    <property type="evidence" value="ECO:0007669"/>
    <property type="project" value="TreeGrafter"/>
</dbReference>
<evidence type="ECO:0000256" key="6">
    <source>
        <dbReference type="ARBA" id="ARBA00022840"/>
    </source>
</evidence>
<dbReference type="Proteomes" id="UP000178656">
    <property type="component" value="Unassembled WGS sequence"/>
</dbReference>
<comment type="subcellular location">
    <subcellularLocation>
        <location evidence="7">Cytoplasm</location>
    </subcellularLocation>
</comment>
<evidence type="ECO:0000313" key="10">
    <source>
        <dbReference type="EMBL" id="OGF38226.1"/>
    </source>
</evidence>
<feature type="binding site" evidence="7 8">
    <location>
        <position position="209"/>
    </location>
    <ligand>
        <name>ATP</name>
        <dbReference type="ChEBI" id="CHEBI:30616"/>
    </ligand>
</feature>
<feature type="binding site" evidence="7">
    <location>
        <begin position="30"/>
        <end position="32"/>
    </location>
    <ligand>
        <name>substrate</name>
    </ligand>
</feature>
<proteinExistence type="inferred from homology"/>
<feature type="binding site" evidence="7">
    <location>
        <position position="160"/>
    </location>
    <ligand>
        <name>substrate</name>
    </ligand>
</feature>
<comment type="subunit">
    <text evidence="7">Monomer.</text>
</comment>
<dbReference type="AlphaFoldDB" id="A0A1F5THI8"/>
<feature type="binding site" evidence="7">
    <location>
        <position position="127"/>
    </location>
    <ligand>
        <name>substrate</name>
    </ligand>
</feature>
<dbReference type="PANTHER" id="PTHR11406:SF23">
    <property type="entry name" value="PHOSPHOGLYCERATE KINASE 1, CHLOROPLASTIC-RELATED"/>
    <property type="match status" value="1"/>
</dbReference>
<gene>
    <name evidence="7" type="primary">pgk</name>
    <name evidence="10" type="ORF">A2482_05240</name>
</gene>
<dbReference type="GO" id="GO:0004618">
    <property type="term" value="F:phosphoglycerate kinase activity"/>
    <property type="evidence" value="ECO:0007669"/>
    <property type="project" value="UniProtKB-UniRule"/>
</dbReference>
<dbReference type="HAMAP" id="MF_00145">
    <property type="entry name" value="Phosphoglyc_kinase"/>
    <property type="match status" value="1"/>
</dbReference>
<organism evidence="10 11">
    <name type="scientific">Candidatus Falkowbacteria bacterium RIFOXYC2_FULL_48_21</name>
    <dbReference type="NCBI Taxonomy" id="1798005"/>
    <lineage>
        <taxon>Bacteria</taxon>
        <taxon>Candidatus Falkowiibacteriota</taxon>
    </lineage>
</organism>
<dbReference type="InterPro" id="IPR036043">
    <property type="entry name" value="Phosphoglycerate_kinase_sf"/>
</dbReference>
<evidence type="ECO:0000256" key="8">
    <source>
        <dbReference type="PIRSR" id="PIRSR000724-2"/>
    </source>
</evidence>
<dbReference type="Gene3D" id="3.40.50.1260">
    <property type="entry name" value="Phosphoglycerate kinase, N-terminal domain"/>
    <property type="match status" value="2"/>
</dbReference>
<dbReference type="PANTHER" id="PTHR11406">
    <property type="entry name" value="PHOSPHOGLYCERATE KINASE"/>
    <property type="match status" value="1"/>
</dbReference>
<comment type="caution">
    <text evidence="10">The sequence shown here is derived from an EMBL/GenBank/DDBJ whole genome shotgun (WGS) entry which is preliminary data.</text>
</comment>
<evidence type="ECO:0000313" key="11">
    <source>
        <dbReference type="Proteomes" id="UP000178656"/>
    </source>
</evidence>
<comment type="catalytic activity">
    <reaction evidence="1 7 9">
        <text>(2R)-3-phosphoglycerate + ATP = (2R)-3-phospho-glyceroyl phosphate + ADP</text>
        <dbReference type="Rhea" id="RHEA:14801"/>
        <dbReference type="ChEBI" id="CHEBI:30616"/>
        <dbReference type="ChEBI" id="CHEBI:57604"/>
        <dbReference type="ChEBI" id="CHEBI:58272"/>
        <dbReference type="ChEBI" id="CHEBI:456216"/>
        <dbReference type="EC" id="2.7.2.3"/>
    </reaction>
</comment>
<keyword evidence="7" id="KW-0324">Glycolysis</keyword>
<keyword evidence="4 7" id="KW-0547">Nucleotide-binding</keyword>
<feature type="binding site" evidence="7">
    <location>
        <begin position="68"/>
        <end position="71"/>
    </location>
    <ligand>
        <name>substrate</name>
    </ligand>
</feature>
<evidence type="ECO:0000256" key="2">
    <source>
        <dbReference type="ARBA" id="ARBA00013061"/>
    </source>
</evidence>
<dbReference type="GO" id="GO:0043531">
    <property type="term" value="F:ADP binding"/>
    <property type="evidence" value="ECO:0007669"/>
    <property type="project" value="TreeGrafter"/>
</dbReference>
<feature type="binding site" evidence="7">
    <location>
        <begin position="358"/>
        <end position="361"/>
    </location>
    <ligand>
        <name>ATP</name>
        <dbReference type="ChEBI" id="CHEBI:30616"/>
    </ligand>
</feature>
<feature type="binding site" evidence="7 8">
    <location>
        <position position="329"/>
    </location>
    <ligand>
        <name>ATP</name>
        <dbReference type="ChEBI" id="CHEBI:30616"/>
    </ligand>
</feature>
<dbReference type="EMBL" id="MFGM01000004">
    <property type="protein sequence ID" value="OGF38226.1"/>
    <property type="molecule type" value="Genomic_DNA"/>
</dbReference>
<reference evidence="10 11" key="1">
    <citation type="journal article" date="2016" name="Nat. Commun.">
        <title>Thousands of microbial genomes shed light on interconnected biogeochemical processes in an aquifer system.</title>
        <authorList>
            <person name="Anantharaman K."/>
            <person name="Brown C.T."/>
            <person name="Hug L.A."/>
            <person name="Sharon I."/>
            <person name="Castelle C.J."/>
            <person name="Probst A.J."/>
            <person name="Thomas B.C."/>
            <person name="Singh A."/>
            <person name="Wilkins M.J."/>
            <person name="Karaoz U."/>
            <person name="Brodie E.L."/>
            <person name="Williams K.H."/>
            <person name="Hubbard S.S."/>
            <person name="Banfield J.F."/>
        </authorList>
    </citation>
    <scope>NUCLEOTIDE SEQUENCE [LARGE SCALE GENOMIC DNA]</scope>
</reference>
<evidence type="ECO:0000256" key="4">
    <source>
        <dbReference type="ARBA" id="ARBA00022741"/>
    </source>
</evidence>